<protein>
    <submittedName>
        <fullName evidence="2">Uncharacterized protein</fullName>
    </submittedName>
</protein>
<reference evidence="2 3" key="1">
    <citation type="submission" date="2019-06" db="EMBL/GenBank/DDBJ databases">
        <title>A chromosomal-level reference genome of Carpinus fangiana (Coryloideae, Betulaceae).</title>
        <authorList>
            <person name="Yang X."/>
            <person name="Wang Z."/>
            <person name="Zhang L."/>
            <person name="Hao G."/>
            <person name="Liu J."/>
            <person name="Yang Y."/>
        </authorList>
    </citation>
    <scope>NUCLEOTIDE SEQUENCE [LARGE SCALE GENOMIC DNA]</scope>
    <source>
        <strain evidence="2">Cfa_2016G</strain>
        <tissue evidence="2">Leaf</tissue>
    </source>
</reference>
<organism evidence="2 3">
    <name type="scientific">Carpinus fangiana</name>
    <dbReference type="NCBI Taxonomy" id="176857"/>
    <lineage>
        <taxon>Eukaryota</taxon>
        <taxon>Viridiplantae</taxon>
        <taxon>Streptophyta</taxon>
        <taxon>Embryophyta</taxon>
        <taxon>Tracheophyta</taxon>
        <taxon>Spermatophyta</taxon>
        <taxon>Magnoliopsida</taxon>
        <taxon>eudicotyledons</taxon>
        <taxon>Gunneridae</taxon>
        <taxon>Pentapetalae</taxon>
        <taxon>rosids</taxon>
        <taxon>fabids</taxon>
        <taxon>Fagales</taxon>
        <taxon>Betulaceae</taxon>
        <taxon>Carpinus</taxon>
    </lineage>
</organism>
<dbReference type="AlphaFoldDB" id="A0A5N6KRD2"/>
<feature type="compositionally biased region" description="Polar residues" evidence="1">
    <location>
        <begin position="78"/>
        <end position="92"/>
    </location>
</feature>
<feature type="region of interest" description="Disordered" evidence="1">
    <location>
        <begin position="287"/>
        <end position="311"/>
    </location>
</feature>
<feature type="compositionally biased region" description="Basic and acidic residues" evidence="1">
    <location>
        <begin position="296"/>
        <end position="306"/>
    </location>
</feature>
<feature type="region of interest" description="Disordered" evidence="1">
    <location>
        <begin position="349"/>
        <end position="377"/>
    </location>
</feature>
<gene>
    <name evidence="2" type="ORF">FH972_022139</name>
</gene>
<feature type="region of interest" description="Disordered" evidence="1">
    <location>
        <begin position="1"/>
        <end position="249"/>
    </location>
</feature>
<feature type="compositionally biased region" description="Basic and acidic residues" evidence="1">
    <location>
        <begin position="239"/>
        <end position="249"/>
    </location>
</feature>
<evidence type="ECO:0000313" key="2">
    <source>
        <dbReference type="EMBL" id="KAB8339205.1"/>
    </source>
</evidence>
<feature type="compositionally biased region" description="Polar residues" evidence="1">
    <location>
        <begin position="359"/>
        <end position="377"/>
    </location>
</feature>
<feature type="compositionally biased region" description="Polar residues" evidence="1">
    <location>
        <begin position="116"/>
        <end position="154"/>
    </location>
</feature>
<evidence type="ECO:0000313" key="3">
    <source>
        <dbReference type="Proteomes" id="UP000327013"/>
    </source>
</evidence>
<feature type="region of interest" description="Disordered" evidence="1">
    <location>
        <begin position="257"/>
        <end position="276"/>
    </location>
</feature>
<proteinExistence type="predicted"/>
<sequence>MASANGPAQFANDAPNVQESDLSDLSTEPTDTFERHMAEQLRSKQLLRNAANGRPIFGRHSNNASLRSAMENLGRSAAGSNTRHADYQTSNPLEPDIDGQPVHSATQWGTKGSHGTGSMKQILSQNAGAGLQTADSGSGVSQRDMLQSDKSTAQGRDALDDIMRLERDNLVLQDSPASLRADRRRRYNPKRQNERDKAENLGLATTRLPQTGSDGLRKSRSLSYARRQTNPAAAEDQENTDRTRPIRDSKGLLKSLARAASASPKPGVVSGADWPDNADSKAATALKFGNPDADAPDVKQEPHPRGNDLPAYPQRQSIAVLNPTEEFVQDASKTPRVIGAWVDTPKAARVDGRSEADSANKNTALQNQHVKQPARSSLPRSAAEYLLRNAQAGDEALGDTTLNSLRDLAGQDLNVSRLQNLDDDTLELVGKAAEPLSKAEREQKKELVHLSEMAKRLHAARSSLRDASQAMKRIEHEIEGRSTEKDSSDGTSHIAQNIRLSTVVKNELRSLLRHFWAPTASERMRLTWVGVFALIALSWAVSEVTLW</sequence>
<feature type="compositionally biased region" description="Basic and acidic residues" evidence="1">
    <location>
        <begin position="157"/>
        <end position="169"/>
    </location>
</feature>
<comment type="caution">
    <text evidence="2">The sequence shown here is derived from an EMBL/GenBank/DDBJ whole genome shotgun (WGS) entry which is preliminary data.</text>
</comment>
<name>A0A5N6KRD2_9ROSI</name>
<feature type="compositionally biased region" description="Basic and acidic residues" evidence="1">
    <location>
        <begin position="32"/>
        <end position="42"/>
    </location>
</feature>
<dbReference type="EMBL" id="VIBQ01000010">
    <property type="protein sequence ID" value="KAB8339205.1"/>
    <property type="molecule type" value="Genomic_DNA"/>
</dbReference>
<evidence type="ECO:0000256" key="1">
    <source>
        <dbReference type="SAM" id="MobiDB-lite"/>
    </source>
</evidence>
<dbReference type="Proteomes" id="UP000327013">
    <property type="component" value="Unassembled WGS sequence"/>
</dbReference>
<feature type="compositionally biased region" description="Polar residues" evidence="1">
    <location>
        <begin position="15"/>
        <end position="30"/>
    </location>
</feature>
<feature type="compositionally biased region" description="Basic and acidic residues" evidence="1">
    <location>
        <begin position="349"/>
        <end position="358"/>
    </location>
</feature>
<accession>A0A5N6KRD2</accession>
<dbReference type="OrthoDB" id="3439035at2759"/>
<keyword evidence="3" id="KW-1185">Reference proteome</keyword>